<keyword evidence="1" id="KW-0472">Membrane</keyword>
<keyword evidence="1" id="KW-1133">Transmembrane helix</keyword>
<organism evidence="2 3">
    <name type="scientific">Mytilus galloprovincialis</name>
    <name type="common">Mediterranean mussel</name>
    <dbReference type="NCBI Taxonomy" id="29158"/>
    <lineage>
        <taxon>Eukaryota</taxon>
        <taxon>Metazoa</taxon>
        <taxon>Spiralia</taxon>
        <taxon>Lophotrochozoa</taxon>
        <taxon>Mollusca</taxon>
        <taxon>Bivalvia</taxon>
        <taxon>Autobranchia</taxon>
        <taxon>Pteriomorphia</taxon>
        <taxon>Mytilida</taxon>
        <taxon>Mytiloidea</taxon>
        <taxon>Mytilidae</taxon>
        <taxon>Mytilinae</taxon>
        <taxon>Mytilus</taxon>
    </lineage>
</organism>
<protein>
    <submittedName>
        <fullName evidence="2">Uncharacterized protein</fullName>
    </submittedName>
</protein>
<evidence type="ECO:0000313" key="2">
    <source>
        <dbReference type="EMBL" id="VDH98341.1"/>
    </source>
</evidence>
<keyword evidence="3" id="KW-1185">Reference proteome</keyword>
<feature type="transmembrane region" description="Helical" evidence="1">
    <location>
        <begin position="294"/>
        <end position="320"/>
    </location>
</feature>
<dbReference type="OrthoDB" id="10336862at2759"/>
<dbReference type="EMBL" id="UYJE01001013">
    <property type="protein sequence ID" value="VDH98341.1"/>
    <property type="molecule type" value="Genomic_DNA"/>
</dbReference>
<evidence type="ECO:0000313" key="3">
    <source>
        <dbReference type="Proteomes" id="UP000596742"/>
    </source>
</evidence>
<evidence type="ECO:0000256" key="1">
    <source>
        <dbReference type="SAM" id="Phobius"/>
    </source>
</evidence>
<reference evidence="2" key="1">
    <citation type="submission" date="2018-11" db="EMBL/GenBank/DDBJ databases">
        <authorList>
            <person name="Alioto T."/>
            <person name="Alioto T."/>
        </authorList>
    </citation>
    <scope>NUCLEOTIDE SEQUENCE</scope>
</reference>
<comment type="caution">
    <text evidence="2">The sequence shown here is derived from an EMBL/GenBank/DDBJ whole genome shotgun (WGS) entry which is preliminary data.</text>
</comment>
<keyword evidence="1" id="KW-0812">Transmembrane</keyword>
<name>A0A8B6BZI9_MYTGA</name>
<accession>A0A8B6BZI9</accession>
<sequence length="335" mass="37882">MYSCNGTSVTEIKELSLRLCHANTPILKLSTKGLDFVAAVKKCFPFFMAPVLKLHHSCTAIENIADEVRKTCLSKPFGGISLCELGINDIWTMFWSFRNEYATTFIPGLHSFSKEVQRCAQNYTYRLGFISVTKKIKLYFKASVRPYIDITIAEKYLSQLAEVLQLKDNGIMWYADLNEDTCISILFAIRDPSTTFFTSFNASVETAIKVIRKMVKTGETQLYINGFLVNLESVFSCQDFECLDPNHTVVDGMQSSTVNSKNINYYSSYHKPNHNKTPGSLHWYPEEEDDHHGLAVGGLIGMICGIVIILVLCVCIGWICHMKRSKEDIMPLVVE</sequence>
<gene>
    <name evidence="2" type="ORF">MGAL_10B026734</name>
</gene>
<proteinExistence type="predicted"/>
<dbReference type="AlphaFoldDB" id="A0A8B6BZI9"/>
<dbReference type="Proteomes" id="UP000596742">
    <property type="component" value="Unassembled WGS sequence"/>
</dbReference>